<evidence type="ECO:0000256" key="11">
    <source>
        <dbReference type="RuleBase" id="RU362091"/>
    </source>
</evidence>
<feature type="transmembrane region" description="Helical" evidence="12">
    <location>
        <begin position="276"/>
        <end position="301"/>
    </location>
</feature>
<name>A0A2S2R421_9HEMI</name>
<dbReference type="PANTHER" id="PTHR42985">
    <property type="entry name" value="SODIUM-COUPLED MONOCARBOXYLATE TRANSPORTER"/>
    <property type="match status" value="1"/>
</dbReference>
<evidence type="ECO:0000256" key="2">
    <source>
        <dbReference type="ARBA" id="ARBA00006434"/>
    </source>
</evidence>
<dbReference type="OrthoDB" id="6132759at2759"/>
<protein>
    <submittedName>
        <fullName evidence="13 15">Sodium-coupled monocarboxylate transporter 1</fullName>
    </submittedName>
</protein>
<dbReference type="PROSITE" id="PS50283">
    <property type="entry name" value="NA_SOLUT_SYMP_3"/>
    <property type="match status" value="1"/>
</dbReference>
<feature type="transmembrane region" description="Helical" evidence="12">
    <location>
        <begin position="407"/>
        <end position="432"/>
    </location>
</feature>
<dbReference type="CDD" id="cd11492">
    <property type="entry name" value="SLC5sbd_NIS-SMVT"/>
    <property type="match status" value="1"/>
</dbReference>
<keyword evidence="3" id="KW-0813">Transport</keyword>
<keyword evidence="14" id="KW-1185">Reference proteome</keyword>
<keyword evidence="6 12" id="KW-1133">Transmembrane helix</keyword>
<evidence type="ECO:0000313" key="14">
    <source>
        <dbReference type="Proteomes" id="UP000694846"/>
    </source>
</evidence>
<accession>A0A2S2R421</accession>
<feature type="transmembrane region" description="Helical" evidence="12">
    <location>
        <begin position="81"/>
        <end position="104"/>
    </location>
</feature>
<reference evidence="13" key="1">
    <citation type="submission" date="2018-04" db="EMBL/GenBank/DDBJ databases">
        <title>Transcriptome assembly of Sipha flava.</title>
        <authorList>
            <person name="Scully E.D."/>
            <person name="Geib S.M."/>
            <person name="Palmer N.A."/>
            <person name="Koch K."/>
            <person name="Bradshaw J."/>
            <person name="Heng-Moss T."/>
            <person name="Sarath G."/>
        </authorList>
    </citation>
    <scope>NUCLEOTIDE SEQUENCE</scope>
</reference>
<dbReference type="Pfam" id="PF00474">
    <property type="entry name" value="SSF"/>
    <property type="match status" value="1"/>
</dbReference>
<feature type="transmembrane region" description="Helical" evidence="12">
    <location>
        <begin position="444"/>
        <end position="463"/>
    </location>
</feature>
<evidence type="ECO:0000256" key="7">
    <source>
        <dbReference type="ARBA" id="ARBA00023053"/>
    </source>
</evidence>
<dbReference type="InterPro" id="IPR051163">
    <property type="entry name" value="Sodium:Solute_Symporter_SSF"/>
</dbReference>
<evidence type="ECO:0000256" key="8">
    <source>
        <dbReference type="ARBA" id="ARBA00023065"/>
    </source>
</evidence>
<feature type="transmembrane region" description="Helical" evidence="12">
    <location>
        <begin position="50"/>
        <end position="69"/>
    </location>
</feature>
<dbReference type="GO" id="GO:0015293">
    <property type="term" value="F:symporter activity"/>
    <property type="evidence" value="ECO:0007669"/>
    <property type="project" value="TreeGrafter"/>
</dbReference>
<feature type="transmembrane region" description="Helical" evidence="12">
    <location>
        <begin position="12"/>
        <end position="30"/>
    </location>
</feature>
<feature type="transmembrane region" description="Helical" evidence="12">
    <location>
        <begin position="125"/>
        <end position="150"/>
    </location>
</feature>
<dbReference type="NCBIfam" id="TIGR00813">
    <property type="entry name" value="sss"/>
    <property type="match status" value="1"/>
</dbReference>
<dbReference type="InterPro" id="IPR001734">
    <property type="entry name" value="Na/solute_symporter"/>
</dbReference>
<dbReference type="AlphaFoldDB" id="A0A2S2R421"/>
<evidence type="ECO:0000256" key="9">
    <source>
        <dbReference type="ARBA" id="ARBA00023136"/>
    </source>
</evidence>
<evidence type="ECO:0000256" key="4">
    <source>
        <dbReference type="ARBA" id="ARBA00022475"/>
    </source>
</evidence>
<feature type="transmembrane region" description="Helical" evidence="12">
    <location>
        <begin position="515"/>
        <end position="537"/>
    </location>
</feature>
<feature type="transmembrane region" description="Helical" evidence="12">
    <location>
        <begin position="381"/>
        <end position="401"/>
    </location>
</feature>
<keyword evidence="5 12" id="KW-0812">Transmembrane</keyword>
<proteinExistence type="inferred from homology"/>
<evidence type="ECO:0000313" key="15">
    <source>
        <dbReference type="RefSeq" id="XP_025425606.1"/>
    </source>
</evidence>
<evidence type="ECO:0000313" key="13">
    <source>
        <dbReference type="EMBL" id="MBY84490.1"/>
    </source>
</evidence>
<dbReference type="InterPro" id="IPR038377">
    <property type="entry name" value="Na/Glc_symporter_sf"/>
</dbReference>
<evidence type="ECO:0000256" key="6">
    <source>
        <dbReference type="ARBA" id="ARBA00022989"/>
    </source>
</evidence>
<dbReference type="Gene3D" id="1.20.1730.10">
    <property type="entry name" value="Sodium/glucose cotransporter"/>
    <property type="match status" value="1"/>
</dbReference>
<evidence type="ECO:0000256" key="3">
    <source>
        <dbReference type="ARBA" id="ARBA00022448"/>
    </source>
</evidence>
<keyword evidence="10" id="KW-0739">Sodium transport</keyword>
<evidence type="ECO:0000256" key="12">
    <source>
        <dbReference type="SAM" id="Phobius"/>
    </source>
</evidence>
<feature type="transmembrane region" description="Helical" evidence="12">
    <location>
        <begin position="190"/>
        <end position="213"/>
    </location>
</feature>
<reference evidence="15" key="2">
    <citation type="submission" date="2025-04" db="UniProtKB">
        <authorList>
            <consortium name="RefSeq"/>
        </authorList>
    </citation>
    <scope>IDENTIFICATION</scope>
    <source>
        <tissue evidence="15">Whole body</tissue>
    </source>
</reference>
<dbReference type="GO" id="GO:0006814">
    <property type="term" value="P:sodium ion transport"/>
    <property type="evidence" value="ECO:0007669"/>
    <property type="project" value="UniProtKB-KW"/>
</dbReference>
<keyword evidence="8" id="KW-0406">Ion transport</keyword>
<keyword evidence="7" id="KW-0915">Sodium</keyword>
<dbReference type="Proteomes" id="UP000694846">
    <property type="component" value="Unplaced"/>
</dbReference>
<evidence type="ECO:0000256" key="5">
    <source>
        <dbReference type="ARBA" id="ARBA00022692"/>
    </source>
</evidence>
<comment type="similarity">
    <text evidence="2 11">Belongs to the sodium:solute symporter (SSF) (TC 2.A.21) family.</text>
</comment>
<sequence length="581" mass="62976">MADRVNWTAECAAFAVMLGLSVAVGLHFGCARGGQNAAGAYLLGGKQMSVFPIAVSLIASHISGISLLGVPTEVYSHGTQYLIAVLMNAVAVVVVLHIYLPVFYKLQLTSIYEYLELRFDSSIRALCSLIYGVSIVLFIPQVIYISALVFNQISGFNVHLITPIICSICIFYTTVGGLKAVVWTDAIQSVFTIMSIVAVIVLGFIQVGGFSNAIKANIEGDRIELFRMNPDPFLRHTFWTVNTGTAFTLIIYLGIHPGAIQRFVALPTYSKARKALIYFGIGLIIVKVLTGTVGMLIFATYKDCDPVSAKYVTSDKHLLPYFVMDVAAKYTGLTGLFISGLVSAALSTMSAQLNTVCATIYEDFLVKMLGVRVVVESRANVIMKCIVVVVGVVCVLLVNVVEQLKGIVQMTTSVSGITNGAILSVFTLGVCFPRANPRGAMCGMVASLGVMAWIVTGAQLAVYDNQLKFVTKSVSVAGCPANTTFRNPANYSGLYQMNDDVYVSPNVWKMFTVSYMHYNTIGTGIGIVVGLIVSWLFPIDQNIDPKLLAPCMRKKITKQSTKMVEIYLTKSDDNSPVPQDQ</sequence>
<evidence type="ECO:0000256" key="1">
    <source>
        <dbReference type="ARBA" id="ARBA00004651"/>
    </source>
</evidence>
<organism evidence="13">
    <name type="scientific">Sipha flava</name>
    <name type="common">yellow sugarcane aphid</name>
    <dbReference type="NCBI Taxonomy" id="143950"/>
    <lineage>
        <taxon>Eukaryota</taxon>
        <taxon>Metazoa</taxon>
        <taxon>Ecdysozoa</taxon>
        <taxon>Arthropoda</taxon>
        <taxon>Hexapoda</taxon>
        <taxon>Insecta</taxon>
        <taxon>Pterygota</taxon>
        <taxon>Neoptera</taxon>
        <taxon>Paraneoptera</taxon>
        <taxon>Hemiptera</taxon>
        <taxon>Sternorrhyncha</taxon>
        <taxon>Aphidomorpha</taxon>
        <taxon>Aphidoidea</taxon>
        <taxon>Aphididae</taxon>
        <taxon>Sipha</taxon>
    </lineage>
</organism>
<gene>
    <name evidence="13" type="primary">slc5a8_1</name>
    <name evidence="15" type="synonym">LOC112694376</name>
    <name evidence="13" type="ORF">g.17230</name>
</gene>
<feature type="transmembrane region" description="Helical" evidence="12">
    <location>
        <begin position="156"/>
        <end position="178"/>
    </location>
</feature>
<evidence type="ECO:0000256" key="10">
    <source>
        <dbReference type="ARBA" id="ARBA00023201"/>
    </source>
</evidence>
<keyword evidence="9 12" id="KW-0472">Membrane</keyword>
<dbReference type="PANTHER" id="PTHR42985:SF21">
    <property type="entry name" value="SODIUM-DEPENDENT MULTIVITAMIN TRANSPORTER-LIKE PROTEIN"/>
    <property type="match status" value="1"/>
</dbReference>
<dbReference type="RefSeq" id="XP_025425606.1">
    <property type="nucleotide sequence ID" value="XM_025569821.1"/>
</dbReference>
<feature type="transmembrane region" description="Helical" evidence="12">
    <location>
        <begin position="233"/>
        <end position="255"/>
    </location>
</feature>
<dbReference type="GO" id="GO:0005886">
    <property type="term" value="C:plasma membrane"/>
    <property type="evidence" value="ECO:0007669"/>
    <property type="project" value="UniProtKB-SubCell"/>
</dbReference>
<dbReference type="EMBL" id="GGMS01015287">
    <property type="protein sequence ID" value="MBY84490.1"/>
    <property type="molecule type" value="Transcribed_RNA"/>
</dbReference>
<comment type="subcellular location">
    <subcellularLocation>
        <location evidence="1">Cell membrane</location>
        <topology evidence="1">Multi-pass membrane protein</topology>
    </subcellularLocation>
</comment>
<keyword evidence="4" id="KW-1003">Cell membrane</keyword>